<dbReference type="RefSeq" id="XP_067822133.1">
    <property type="nucleotide sequence ID" value="XM_067960868.1"/>
</dbReference>
<dbReference type="AlphaFoldDB" id="A0A976IIV0"/>
<name>A0A976IIV0_BRELC</name>
<comment type="caution">
    <text evidence="1">The sequence shown here is derived from an EMBL/GenBank/DDBJ whole genome shotgun (WGS) entry which is preliminary data.</text>
</comment>
<evidence type="ECO:0000313" key="1">
    <source>
        <dbReference type="EMBL" id="TDH72634.1"/>
    </source>
</evidence>
<sequence length="70" mass="7913">MTLVQAAVVATLENPEKTIKETYDQYKTWDGLLNLEDHLAYDYHVNTLANTHEDYARSSSDQTAIVGAMH</sequence>
<dbReference type="GeneID" id="94346539"/>
<dbReference type="KEGG" id="blac:94346539"/>
<keyword evidence="2" id="KW-1185">Reference proteome</keyword>
<protein>
    <submittedName>
        <fullName evidence="1">Uncharacterized protein</fullName>
    </submittedName>
</protein>
<accession>A0A976IIV0</accession>
<proteinExistence type="predicted"/>
<dbReference type="Proteomes" id="UP000294530">
    <property type="component" value="Unassembled WGS sequence"/>
</dbReference>
<dbReference type="EMBL" id="SHOA02000012">
    <property type="protein sequence ID" value="TDH72634.1"/>
    <property type="molecule type" value="Genomic_DNA"/>
</dbReference>
<evidence type="ECO:0000313" key="2">
    <source>
        <dbReference type="Proteomes" id="UP000294530"/>
    </source>
</evidence>
<organism evidence="1 2">
    <name type="scientific">Bremia lactucae</name>
    <name type="common">Lettuce downy mildew</name>
    <dbReference type="NCBI Taxonomy" id="4779"/>
    <lineage>
        <taxon>Eukaryota</taxon>
        <taxon>Sar</taxon>
        <taxon>Stramenopiles</taxon>
        <taxon>Oomycota</taxon>
        <taxon>Peronosporomycetes</taxon>
        <taxon>Peronosporales</taxon>
        <taxon>Peronosporaceae</taxon>
        <taxon>Bremia</taxon>
    </lineage>
</organism>
<gene>
    <name evidence="1" type="ORF">CCR75_002771</name>
</gene>
<reference evidence="1 2" key="1">
    <citation type="journal article" date="2021" name="Genome Biol.">
        <title>AFLAP: assembly-free linkage analysis pipeline using k-mers from genome sequencing data.</title>
        <authorList>
            <person name="Fletcher K."/>
            <person name="Zhang L."/>
            <person name="Gil J."/>
            <person name="Han R."/>
            <person name="Cavanaugh K."/>
            <person name="Michelmore R."/>
        </authorList>
    </citation>
    <scope>NUCLEOTIDE SEQUENCE [LARGE SCALE GENOMIC DNA]</scope>
    <source>
        <strain evidence="1 2">SF5</strain>
    </source>
</reference>